<organism evidence="1 2">
    <name type="scientific">Symbiodinium natans</name>
    <dbReference type="NCBI Taxonomy" id="878477"/>
    <lineage>
        <taxon>Eukaryota</taxon>
        <taxon>Sar</taxon>
        <taxon>Alveolata</taxon>
        <taxon>Dinophyceae</taxon>
        <taxon>Suessiales</taxon>
        <taxon>Symbiodiniaceae</taxon>
        <taxon>Symbiodinium</taxon>
    </lineage>
</organism>
<protein>
    <submittedName>
        <fullName evidence="1">Uncharacterized protein</fullName>
    </submittedName>
</protein>
<dbReference type="Proteomes" id="UP000604046">
    <property type="component" value="Unassembled WGS sequence"/>
</dbReference>
<comment type="caution">
    <text evidence="1">The sequence shown here is derived from an EMBL/GenBank/DDBJ whole genome shotgun (WGS) entry which is preliminary data.</text>
</comment>
<proteinExistence type="predicted"/>
<evidence type="ECO:0000313" key="2">
    <source>
        <dbReference type="Proteomes" id="UP000604046"/>
    </source>
</evidence>
<accession>A0A812K3E0</accession>
<dbReference type="AlphaFoldDB" id="A0A812K3E0"/>
<keyword evidence="2" id="KW-1185">Reference proteome</keyword>
<reference evidence="1" key="1">
    <citation type="submission" date="2021-02" db="EMBL/GenBank/DDBJ databases">
        <authorList>
            <person name="Dougan E. K."/>
            <person name="Rhodes N."/>
            <person name="Thang M."/>
            <person name="Chan C."/>
        </authorList>
    </citation>
    <scope>NUCLEOTIDE SEQUENCE</scope>
</reference>
<evidence type="ECO:0000313" key="1">
    <source>
        <dbReference type="EMBL" id="CAE7221488.1"/>
    </source>
</evidence>
<dbReference type="EMBL" id="CAJNDS010000596">
    <property type="protein sequence ID" value="CAE7221488.1"/>
    <property type="molecule type" value="Genomic_DNA"/>
</dbReference>
<gene>
    <name evidence="1" type="ORF">SNAT2548_LOCUS8167</name>
</gene>
<name>A0A812K3E0_9DINO</name>
<sequence>MHRCKCALCMRACLQQVVGSSRVGRSWPVGLCRGRGRVAGGVVRCRRVRLPTKSWQYPHGRMAMQRRTLSTLQTPVPAMSLQAKWAWTGGAATAVMDLEGLGVGGGTVATCGDQDGSLIEVRLDSMKKSCGLAALVGLSAKSPALTIHRWEMAQRVDNLACKRTSVGNESETPNLDVGFSVCV</sequence>